<dbReference type="EMBL" id="KM607001">
    <property type="protein sequence ID" value="AIT74822.1"/>
    <property type="molecule type" value="Genomic_DNA"/>
</dbReference>
<name>A0A097J6L8_BPR32</name>
<dbReference type="Proteomes" id="UP000029931">
    <property type="component" value="Genome"/>
</dbReference>
<sequence length="52" mass="6190">MKKHNLKRQDIRILADHPCGEDVLYIKGKFAGYLDEYFYSKDMGIDMHMRVV</sequence>
<gene>
    <name evidence="1" type="ORF">RB33_184</name>
</gene>
<organism evidence="1 2">
    <name type="scientific">Enterobacteria phage RB33</name>
    <dbReference type="NCBI Taxonomy" id="134822"/>
    <lineage>
        <taxon>Viruses</taxon>
        <taxon>Duplodnaviria</taxon>
        <taxon>Heunggongvirae</taxon>
        <taxon>Uroviricota</taxon>
        <taxon>Caudoviricetes</taxon>
        <taxon>Pantevenvirales</taxon>
        <taxon>Straboviridae</taxon>
        <taxon>Tevenvirinae</taxon>
        <taxon>Tequatrovirus</taxon>
        <taxon>Enterobacteria phage RB32</taxon>
    </lineage>
</organism>
<evidence type="ECO:0000313" key="1">
    <source>
        <dbReference type="EMBL" id="AIT74822.1"/>
    </source>
</evidence>
<protein>
    <submittedName>
        <fullName evidence="1">Uncharacterized protein</fullName>
    </submittedName>
</protein>
<accession>A0A097J6L8</accession>
<reference evidence="1 2" key="1">
    <citation type="submission" date="2014-09" db="EMBL/GenBank/DDBJ databases">
        <title>Complete Genome Sequences of T4-like Bacteriophages RB3, RB5, RB6, RB7, RB9, RB10, RB27, RB33, RB55, RB59, and RB68.</title>
        <authorList>
            <person name="Yaung S.J."/>
            <person name="Esvelt K.M."/>
            <person name="Church G.M."/>
        </authorList>
    </citation>
    <scope>NUCLEOTIDE SEQUENCE [LARGE SCALE GENOMIC DNA]</scope>
</reference>
<evidence type="ECO:0000313" key="2">
    <source>
        <dbReference type="Proteomes" id="UP000029931"/>
    </source>
</evidence>
<proteinExistence type="predicted"/>